<dbReference type="EMBL" id="MK689364">
    <property type="protein sequence ID" value="QBZ70792.1"/>
    <property type="molecule type" value="Genomic_DNA"/>
</dbReference>
<protein>
    <submittedName>
        <fullName evidence="1">Uncharacterized protein</fullName>
    </submittedName>
</protein>
<name>A0A4D6DWY3_9CAUD</name>
<reference evidence="1 2" key="1">
    <citation type="submission" date="2019-03" db="EMBL/GenBank/DDBJ databases">
        <authorList>
            <person name="Kim S.G."/>
            <person name="Park S.C."/>
        </authorList>
    </citation>
    <scope>NUCLEOTIDE SEQUENCE [LARGE SCALE GENOMIC DNA]</scope>
</reference>
<proteinExistence type="predicted"/>
<keyword evidence="2" id="KW-1185">Reference proteome</keyword>
<accession>A0A4D6DWY3</accession>
<evidence type="ECO:0000313" key="1">
    <source>
        <dbReference type="EMBL" id="QBZ70792.1"/>
    </source>
</evidence>
<gene>
    <name evidence="1" type="ORF">pETSU_211</name>
</gene>
<dbReference type="Proteomes" id="UP000297195">
    <property type="component" value="Segment"/>
</dbReference>
<evidence type="ECO:0000313" key="2">
    <source>
        <dbReference type="Proteomes" id="UP000297195"/>
    </source>
</evidence>
<sequence length="133" mass="15398">MAKQLENLPDEIETLEQFLEWINPKSIFFGYEGFGKDEMPDDDNPSMKEEFATLCARIQKACPKALFTAEPLYMKIVQSDFFCTKMKYIFTNPKAKWQECIKADLAFVYGCEGEWHLARAGDMKPYTTVDLVL</sequence>
<organism evidence="1 2">
    <name type="scientific">Edwardsiella phage pEt-SU</name>
    <dbReference type="NCBI Taxonomy" id="2562142"/>
    <lineage>
        <taxon>Viruses</taxon>
        <taxon>Duplodnaviria</taxon>
        <taxon>Heunggongvirae</taxon>
        <taxon>Uroviricota</taxon>
        <taxon>Caudoviricetes</taxon>
        <taxon>Chimalliviridae</taxon>
        <taxon>Petsuvirus</taxon>
        <taxon>Petsuvirus pEtSU</taxon>
    </lineage>
</organism>